<feature type="transmembrane region" description="Helical" evidence="6">
    <location>
        <begin position="458"/>
        <end position="476"/>
    </location>
</feature>
<evidence type="ECO:0000313" key="8">
    <source>
        <dbReference type="Proteomes" id="UP001149163"/>
    </source>
</evidence>
<protein>
    <recommendedName>
        <fullName evidence="9">GABA permease</fullName>
    </recommendedName>
</protein>
<gene>
    <name evidence="7" type="ORF">N7482_009990</name>
</gene>
<evidence type="ECO:0000256" key="2">
    <source>
        <dbReference type="ARBA" id="ARBA00022448"/>
    </source>
</evidence>
<feature type="transmembrane region" description="Helical" evidence="6">
    <location>
        <begin position="245"/>
        <end position="264"/>
    </location>
</feature>
<feature type="transmembrane region" description="Helical" evidence="6">
    <location>
        <begin position="285"/>
        <end position="311"/>
    </location>
</feature>
<dbReference type="Proteomes" id="UP001149163">
    <property type="component" value="Unassembled WGS sequence"/>
</dbReference>
<dbReference type="Gene3D" id="1.20.1740.10">
    <property type="entry name" value="Amino acid/polyamine transporter I"/>
    <property type="match status" value="1"/>
</dbReference>
<keyword evidence="8" id="KW-1185">Reference proteome</keyword>
<dbReference type="InterPro" id="IPR002293">
    <property type="entry name" value="AA/rel_permease1"/>
</dbReference>
<feature type="transmembrane region" description="Helical" evidence="6">
    <location>
        <begin position="132"/>
        <end position="164"/>
    </location>
</feature>
<evidence type="ECO:0000256" key="6">
    <source>
        <dbReference type="SAM" id="Phobius"/>
    </source>
</evidence>
<keyword evidence="2" id="KW-0813">Transport</keyword>
<feature type="transmembrane region" description="Helical" evidence="6">
    <location>
        <begin position="387"/>
        <end position="407"/>
    </location>
</feature>
<comment type="subcellular location">
    <subcellularLocation>
        <location evidence="1">Membrane</location>
        <topology evidence="1">Multi-pass membrane protein</topology>
    </subcellularLocation>
</comment>
<dbReference type="GeneID" id="81431290"/>
<evidence type="ECO:0000256" key="5">
    <source>
        <dbReference type="ARBA" id="ARBA00023136"/>
    </source>
</evidence>
<feature type="transmembrane region" description="Helical" evidence="6">
    <location>
        <begin position="50"/>
        <end position="67"/>
    </location>
</feature>
<keyword evidence="5 6" id="KW-0472">Membrane</keyword>
<feature type="transmembrane region" description="Helical" evidence="6">
    <location>
        <begin position="87"/>
        <end position="111"/>
    </location>
</feature>
<dbReference type="OrthoDB" id="3257095at2759"/>
<evidence type="ECO:0000256" key="1">
    <source>
        <dbReference type="ARBA" id="ARBA00004141"/>
    </source>
</evidence>
<dbReference type="Pfam" id="PF13520">
    <property type="entry name" value="AA_permease_2"/>
    <property type="match status" value="1"/>
</dbReference>
<evidence type="ECO:0000256" key="4">
    <source>
        <dbReference type="ARBA" id="ARBA00022989"/>
    </source>
</evidence>
<reference evidence="7" key="2">
    <citation type="journal article" date="2023" name="IMA Fungus">
        <title>Comparative genomic study of the Penicillium genus elucidates a diverse pangenome and 15 lateral gene transfer events.</title>
        <authorList>
            <person name="Petersen C."/>
            <person name="Sorensen T."/>
            <person name="Nielsen M.R."/>
            <person name="Sondergaard T.E."/>
            <person name="Sorensen J.L."/>
            <person name="Fitzpatrick D.A."/>
            <person name="Frisvad J.C."/>
            <person name="Nielsen K.L."/>
        </authorList>
    </citation>
    <scope>NUCLEOTIDE SEQUENCE</scope>
    <source>
        <strain evidence="7">IBT 26290</strain>
    </source>
</reference>
<name>A0A9W9HQL1_9EURO</name>
<keyword evidence="4 6" id="KW-1133">Transmembrane helix</keyword>
<proteinExistence type="predicted"/>
<dbReference type="GO" id="GO:0016020">
    <property type="term" value="C:membrane"/>
    <property type="evidence" value="ECO:0007669"/>
    <property type="project" value="UniProtKB-SubCell"/>
</dbReference>
<feature type="transmembrane region" description="Helical" evidence="6">
    <location>
        <begin position="331"/>
        <end position="355"/>
    </location>
</feature>
<evidence type="ECO:0000313" key="7">
    <source>
        <dbReference type="EMBL" id="KAJ5153512.1"/>
    </source>
</evidence>
<dbReference type="RefSeq" id="XP_056539820.1">
    <property type="nucleotide sequence ID" value="XM_056692114.1"/>
</dbReference>
<accession>A0A9W9HQL1</accession>
<sequence>MQAPNKAARLEAMDVEILPMDPDAPPAQKLTVLDDNDMQRMGKIQELKRNMRPVAALSFASVLQATWEFLLISNDQGLENGGLPGMFWSYIWTFIGFGFIIVSLSEMASMAPTSGGQYHWVSEFASPRHQQFLSYITGWMSVLAWQAGAASGSFLTGTIIQGLISVRDPSYEPQNWQGTLFVFAMVLVIYIANVYASDLMPILNNLLMILHVLSWAVILIVLWAMAPHQSAKAVFLSGWQNLGGWSTMGLSVMIGQISAIYGSLSSDACAHMSEEVKDAGRNVPIAIAWGYFSNGIMATILLVTLLFSIPSVEDALNDDTGFPFIYVFKNATSVAGVNGLTSIILLPVIFSNILFNASTSRQTFAFARDKGLPFSRFLSKVDPKRQIPVNAIALSCVISCALSLINIGSETAFNAIISLNVAALMYTYIISISCVIYRKIWDPNSLPARQWDMGRWGLAINIIALVYSCFALFWSLWPSERNITVDNFNWSVVIFGGVFVMSLFMYMVKGRKEYEGPAVIVRPSHG</sequence>
<dbReference type="PIRSF" id="PIRSF006060">
    <property type="entry name" value="AA_transporter"/>
    <property type="match status" value="1"/>
</dbReference>
<dbReference type="PANTHER" id="PTHR45649:SF4">
    <property type="entry name" value="TRANSPORTER, PUTATIVE (EUROFUNG)-RELATED"/>
    <property type="match status" value="1"/>
</dbReference>
<evidence type="ECO:0000256" key="3">
    <source>
        <dbReference type="ARBA" id="ARBA00022692"/>
    </source>
</evidence>
<feature type="transmembrane region" description="Helical" evidence="6">
    <location>
        <begin position="413"/>
        <end position="437"/>
    </location>
</feature>
<dbReference type="AlphaFoldDB" id="A0A9W9HQL1"/>
<feature type="transmembrane region" description="Helical" evidence="6">
    <location>
        <begin position="176"/>
        <end position="196"/>
    </location>
</feature>
<reference evidence="7" key="1">
    <citation type="submission" date="2022-11" db="EMBL/GenBank/DDBJ databases">
        <authorList>
            <person name="Petersen C."/>
        </authorList>
    </citation>
    <scope>NUCLEOTIDE SEQUENCE</scope>
    <source>
        <strain evidence="7">IBT 26290</strain>
    </source>
</reference>
<feature type="transmembrane region" description="Helical" evidence="6">
    <location>
        <begin position="203"/>
        <end position="225"/>
    </location>
</feature>
<comment type="caution">
    <text evidence="7">The sequence shown here is derived from an EMBL/GenBank/DDBJ whole genome shotgun (WGS) entry which is preliminary data.</text>
</comment>
<keyword evidence="3 6" id="KW-0812">Transmembrane</keyword>
<organism evidence="7 8">
    <name type="scientific">Penicillium canariense</name>
    <dbReference type="NCBI Taxonomy" id="189055"/>
    <lineage>
        <taxon>Eukaryota</taxon>
        <taxon>Fungi</taxon>
        <taxon>Dikarya</taxon>
        <taxon>Ascomycota</taxon>
        <taxon>Pezizomycotina</taxon>
        <taxon>Eurotiomycetes</taxon>
        <taxon>Eurotiomycetidae</taxon>
        <taxon>Eurotiales</taxon>
        <taxon>Aspergillaceae</taxon>
        <taxon>Penicillium</taxon>
    </lineage>
</organism>
<dbReference type="PANTHER" id="PTHR45649">
    <property type="entry name" value="AMINO-ACID PERMEASE BAT1"/>
    <property type="match status" value="1"/>
</dbReference>
<feature type="transmembrane region" description="Helical" evidence="6">
    <location>
        <begin position="488"/>
        <end position="508"/>
    </location>
</feature>
<evidence type="ECO:0008006" key="9">
    <source>
        <dbReference type="Google" id="ProtNLM"/>
    </source>
</evidence>
<dbReference type="GO" id="GO:0022857">
    <property type="term" value="F:transmembrane transporter activity"/>
    <property type="evidence" value="ECO:0007669"/>
    <property type="project" value="InterPro"/>
</dbReference>
<dbReference type="EMBL" id="JAPQKN010000007">
    <property type="protein sequence ID" value="KAJ5153512.1"/>
    <property type="molecule type" value="Genomic_DNA"/>
</dbReference>